<dbReference type="OrthoDB" id="2015537at2759"/>
<evidence type="ECO:0000313" key="14">
    <source>
        <dbReference type="EMBL" id="KAG0326120.1"/>
    </source>
</evidence>
<evidence type="ECO:0000256" key="8">
    <source>
        <dbReference type="ARBA" id="ARBA00022898"/>
    </source>
</evidence>
<comment type="pathway">
    <text evidence="2">Amino-acid biosynthesis; L-histidine biosynthesis; L-histidine from 5-phospho-alpha-D-ribose 1-diphosphate: step 7/9.</text>
</comment>
<dbReference type="Gene3D" id="3.40.640.10">
    <property type="entry name" value="Type I PLP-dependent aspartate aminotransferase-like (Major domain)"/>
    <property type="match status" value="1"/>
</dbReference>
<evidence type="ECO:0000256" key="12">
    <source>
        <dbReference type="SAM" id="Phobius"/>
    </source>
</evidence>
<evidence type="ECO:0000256" key="6">
    <source>
        <dbReference type="ARBA" id="ARBA00022605"/>
    </source>
</evidence>
<dbReference type="EC" id="2.6.1.9" evidence="4"/>
<evidence type="ECO:0000313" key="15">
    <source>
        <dbReference type="Proteomes" id="UP000738325"/>
    </source>
</evidence>
<evidence type="ECO:0000256" key="10">
    <source>
        <dbReference type="ARBA" id="ARBA00030262"/>
    </source>
</evidence>
<accession>A0A9P6RSX9</accession>
<dbReference type="NCBIfam" id="TIGR01141">
    <property type="entry name" value="hisC"/>
    <property type="match status" value="1"/>
</dbReference>
<evidence type="ECO:0000259" key="13">
    <source>
        <dbReference type="Pfam" id="PF00155"/>
    </source>
</evidence>
<keyword evidence="6" id="KW-0028">Amino-acid biosynthesis</keyword>
<gene>
    <name evidence="14" type="primary">HIS5</name>
    <name evidence="14" type="ORF">BGZ99_010098</name>
</gene>
<dbReference type="AlphaFoldDB" id="A0A9P6RSX9"/>
<sequence>MAATSFDAKSVIRPNILALKPYRCARDDFSSGVLLDANENAYGPALNPSSEAAIASAGLDINRYPDPHQIDLKKLLCKFRDIPGPEHFFLGVGSDEVIDMVYRVFCVPGKDSVLITPPTYGMYSVSAQINDVKVHKANLTLDGQFQLNVDEIEKQVKAHPEIKIIFLCSPGNPTGSALNHDSIRRVLSLPDYKGVVVVDEAYVDFIDSSREGTTATWVTDYPNLIVAQTMSKSFGLAGVRLGIAITSPEIAHYMNAAKAPYNIASTTSRVAQEALQPKGLEILHNHISIMVQERDRLLKAFDSISGLGRVLGTNDANFVLVEVLDKDGKPSNERAFNVYTDMAERQGLVVRFRGTENGCEGCLRITVGTPEENDVVIKRLTDQLSSYHKIMTQSHALFTLVALQTALLLATLTQSPVSAQFGLSVPCNNCLVQQISTLPTCVGVNLTDPAQQSTPAYRTCLCDSSLEFNWTTPCSGTSCQTSELENFEGNYSNLLKTGLNLTCIRPTPSPKPEPSSAMKEGWAGAMVVVVTAVAVLAGMLV</sequence>
<dbReference type="PANTHER" id="PTHR42885:SF2">
    <property type="entry name" value="HISTIDINOL-PHOSPHATE AMINOTRANSFERASE"/>
    <property type="match status" value="1"/>
</dbReference>
<evidence type="ECO:0000256" key="4">
    <source>
        <dbReference type="ARBA" id="ARBA00012748"/>
    </source>
</evidence>
<feature type="transmembrane region" description="Helical" evidence="12">
    <location>
        <begin position="521"/>
        <end position="540"/>
    </location>
</feature>
<dbReference type="Proteomes" id="UP000738325">
    <property type="component" value="Unassembled WGS sequence"/>
</dbReference>
<comment type="cofactor">
    <cofactor evidence="1">
        <name>pyridoxal 5'-phosphate</name>
        <dbReference type="ChEBI" id="CHEBI:597326"/>
    </cofactor>
</comment>
<organism evidence="14 15">
    <name type="scientific">Dissophora globulifera</name>
    <dbReference type="NCBI Taxonomy" id="979702"/>
    <lineage>
        <taxon>Eukaryota</taxon>
        <taxon>Fungi</taxon>
        <taxon>Fungi incertae sedis</taxon>
        <taxon>Mucoromycota</taxon>
        <taxon>Mortierellomycotina</taxon>
        <taxon>Mortierellomycetes</taxon>
        <taxon>Mortierellales</taxon>
        <taxon>Mortierellaceae</taxon>
        <taxon>Dissophora</taxon>
    </lineage>
</organism>
<protein>
    <recommendedName>
        <fullName evidence="4">histidinol-phosphate transaminase</fullName>
        <ecNumber evidence="4">2.6.1.9</ecNumber>
    </recommendedName>
    <alternativeName>
        <fullName evidence="10">Imidazole acetol-phosphate transaminase</fullName>
    </alternativeName>
</protein>
<evidence type="ECO:0000256" key="9">
    <source>
        <dbReference type="ARBA" id="ARBA00023102"/>
    </source>
</evidence>
<reference evidence="14" key="1">
    <citation type="journal article" date="2020" name="Fungal Divers.">
        <title>Resolving the Mortierellaceae phylogeny through synthesis of multi-gene phylogenetics and phylogenomics.</title>
        <authorList>
            <person name="Vandepol N."/>
            <person name="Liber J."/>
            <person name="Desiro A."/>
            <person name="Na H."/>
            <person name="Kennedy M."/>
            <person name="Barry K."/>
            <person name="Grigoriev I.V."/>
            <person name="Miller A.N."/>
            <person name="O'Donnell K."/>
            <person name="Stajich J.E."/>
            <person name="Bonito G."/>
        </authorList>
    </citation>
    <scope>NUCLEOTIDE SEQUENCE</scope>
    <source>
        <strain evidence="14">REB-010B</strain>
    </source>
</reference>
<evidence type="ECO:0000256" key="7">
    <source>
        <dbReference type="ARBA" id="ARBA00022679"/>
    </source>
</evidence>
<keyword evidence="12" id="KW-0472">Membrane</keyword>
<evidence type="ECO:0000256" key="11">
    <source>
        <dbReference type="ARBA" id="ARBA00047481"/>
    </source>
</evidence>
<dbReference type="HAMAP" id="MF_01023">
    <property type="entry name" value="HisC_aminotrans_2"/>
    <property type="match status" value="1"/>
</dbReference>
<dbReference type="InterPro" id="IPR015422">
    <property type="entry name" value="PyrdxlP-dep_Trfase_small"/>
</dbReference>
<dbReference type="GO" id="GO:0030170">
    <property type="term" value="F:pyridoxal phosphate binding"/>
    <property type="evidence" value="ECO:0007669"/>
    <property type="project" value="InterPro"/>
</dbReference>
<keyword evidence="7" id="KW-0808">Transferase</keyword>
<dbReference type="InterPro" id="IPR015421">
    <property type="entry name" value="PyrdxlP-dep_Trfase_major"/>
</dbReference>
<dbReference type="GO" id="GO:0004400">
    <property type="term" value="F:histidinol-phosphate transaminase activity"/>
    <property type="evidence" value="ECO:0007669"/>
    <property type="project" value="UniProtKB-EC"/>
</dbReference>
<dbReference type="Gene3D" id="3.90.1150.10">
    <property type="entry name" value="Aspartate Aminotransferase, domain 1"/>
    <property type="match status" value="1"/>
</dbReference>
<feature type="domain" description="Aminotransferase class I/classII large" evidence="13">
    <location>
        <begin position="33"/>
        <end position="380"/>
    </location>
</feature>
<proteinExistence type="inferred from homology"/>
<dbReference type="InterPro" id="IPR004839">
    <property type="entry name" value="Aminotransferase_I/II_large"/>
</dbReference>
<dbReference type="EMBL" id="JAAAIP010000091">
    <property type="protein sequence ID" value="KAG0326120.1"/>
    <property type="molecule type" value="Genomic_DNA"/>
</dbReference>
<keyword evidence="5" id="KW-0032">Aminotransferase</keyword>
<comment type="catalytic activity">
    <reaction evidence="11">
        <text>L-histidinol phosphate + 2-oxoglutarate = 3-(imidazol-4-yl)-2-oxopropyl phosphate + L-glutamate</text>
        <dbReference type="Rhea" id="RHEA:23744"/>
        <dbReference type="ChEBI" id="CHEBI:16810"/>
        <dbReference type="ChEBI" id="CHEBI:29985"/>
        <dbReference type="ChEBI" id="CHEBI:57766"/>
        <dbReference type="ChEBI" id="CHEBI:57980"/>
        <dbReference type="EC" id="2.6.1.9"/>
    </reaction>
</comment>
<dbReference type="InterPro" id="IPR005861">
    <property type="entry name" value="HisP_aminotrans"/>
</dbReference>
<evidence type="ECO:0000256" key="2">
    <source>
        <dbReference type="ARBA" id="ARBA00005011"/>
    </source>
</evidence>
<dbReference type="InterPro" id="IPR015424">
    <property type="entry name" value="PyrdxlP-dep_Trfase"/>
</dbReference>
<dbReference type="Pfam" id="PF00155">
    <property type="entry name" value="Aminotran_1_2"/>
    <property type="match status" value="1"/>
</dbReference>
<dbReference type="PANTHER" id="PTHR42885">
    <property type="entry name" value="HISTIDINOL-PHOSPHATE AMINOTRANSFERASE-RELATED"/>
    <property type="match status" value="1"/>
</dbReference>
<keyword evidence="8" id="KW-0663">Pyridoxal phosphate</keyword>
<dbReference type="SUPFAM" id="SSF53383">
    <property type="entry name" value="PLP-dependent transferases"/>
    <property type="match status" value="1"/>
</dbReference>
<evidence type="ECO:0000256" key="1">
    <source>
        <dbReference type="ARBA" id="ARBA00001933"/>
    </source>
</evidence>
<evidence type="ECO:0000256" key="3">
    <source>
        <dbReference type="ARBA" id="ARBA00008392"/>
    </source>
</evidence>
<dbReference type="PROSITE" id="PS00599">
    <property type="entry name" value="AA_TRANSFER_CLASS_2"/>
    <property type="match status" value="1"/>
</dbReference>
<keyword evidence="9" id="KW-0368">Histidine biosynthesis</keyword>
<comment type="similarity">
    <text evidence="3">Belongs to the class-II pyridoxal-phosphate-dependent aminotransferase family.</text>
</comment>
<evidence type="ECO:0000256" key="5">
    <source>
        <dbReference type="ARBA" id="ARBA00022576"/>
    </source>
</evidence>
<dbReference type="InterPro" id="IPR001917">
    <property type="entry name" value="Aminotrans_II_pyridoxalP_BS"/>
</dbReference>
<keyword evidence="12" id="KW-1133">Transmembrane helix</keyword>
<dbReference type="CDD" id="cd00609">
    <property type="entry name" value="AAT_like"/>
    <property type="match status" value="1"/>
</dbReference>
<keyword evidence="12" id="KW-0812">Transmembrane</keyword>
<dbReference type="GO" id="GO:0000105">
    <property type="term" value="P:L-histidine biosynthetic process"/>
    <property type="evidence" value="ECO:0007669"/>
    <property type="project" value="UniProtKB-KW"/>
</dbReference>
<comment type="caution">
    <text evidence="14">The sequence shown here is derived from an EMBL/GenBank/DDBJ whole genome shotgun (WGS) entry which is preliminary data.</text>
</comment>
<keyword evidence="15" id="KW-1185">Reference proteome</keyword>
<name>A0A9P6RSX9_9FUNG</name>